<gene>
    <name evidence="2" type="ORF">FOMPIDRAFT_1125840</name>
</gene>
<name>S8E1Z5_FOMSC</name>
<feature type="domain" description="DUF6699" evidence="1">
    <location>
        <begin position="103"/>
        <end position="253"/>
    </location>
</feature>
<reference evidence="2 3" key="1">
    <citation type="journal article" date="2012" name="Science">
        <title>The Paleozoic origin of enzymatic lignin decomposition reconstructed from 31 fungal genomes.</title>
        <authorList>
            <person name="Floudas D."/>
            <person name="Binder M."/>
            <person name="Riley R."/>
            <person name="Barry K."/>
            <person name="Blanchette R.A."/>
            <person name="Henrissat B."/>
            <person name="Martinez A.T."/>
            <person name="Otillar R."/>
            <person name="Spatafora J.W."/>
            <person name="Yadav J.S."/>
            <person name="Aerts A."/>
            <person name="Benoit I."/>
            <person name="Boyd A."/>
            <person name="Carlson A."/>
            <person name="Copeland A."/>
            <person name="Coutinho P.M."/>
            <person name="de Vries R.P."/>
            <person name="Ferreira P."/>
            <person name="Findley K."/>
            <person name="Foster B."/>
            <person name="Gaskell J."/>
            <person name="Glotzer D."/>
            <person name="Gorecki P."/>
            <person name="Heitman J."/>
            <person name="Hesse C."/>
            <person name="Hori C."/>
            <person name="Igarashi K."/>
            <person name="Jurgens J.A."/>
            <person name="Kallen N."/>
            <person name="Kersten P."/>
            <person name="Kohler A."/>
            <person name="Kuees U."/>
            <person name="Kumar T.K.A."/>
            <person name="Kuo A."/>
            <person name="LaButti K."/>
            <person name="Larrondo L.F."/>
            <person name="Lindquist E."/>
            <person name="Ling A."/>
            <person name="Lombard V."/>
            <person name="Lucas S."/>
            <person name="Lundell T."/>
            <person name="Martin R."/>
            <person name="McLaughlin D.J."/>
            <person name="Morgenstern I."/>
            <person name="Morin E."/>
            <person name="Murat C."/>
            <person name="Nagy L.G."/>
            <person name="Nolan M."/>
            <person name="Ohm R.A."/>
            <person name="Patyshakuliyeva A."/>
            <person name="Rokas A."/>
            <person name="Ruiz-Duenas F.J."/>
            <person name="Sabat G."/>
            <person name="Salamov A."/>
            <person name="Samejima M."/>
            <person name="Schmutz J."/>
            <person name="Slot J.C."/>
            <person name="St John F."/>
            <person name="Stenlid J."/>
            <person name="Sun H."/>
            <person name="Sun S."/>
            <person name="Syed K."/>
            <person name="Tsang A."/>
            <person name="Wiebenga A."/>
            <person name="Young D."/>
            <person name="Pisabarro A."/>
            <person name="Eastwood D.C."/>
            <person name="Martin F."/>
            <person name="Cullen D."/>
            <person name="Grigoriev I.V."/>
            <person name="Hibbett D.S."/>
        </authorList>
    </citation>
    <scope>NUCLEOTIDE SEQUENCE</scope>
    <source>
        <strain evidence="3">FP-58527</strain>
    </source>
</reference>
<dbReference type="InterPro" id="IPR046522">
    <property type="entry name" value="DUF6699"/>
</dbReference>
<organism evidence="2 3">
    <name type="scientific">Fomitopsis schrenkii</name>
    <name type="common">Brown rot fungus</name>
    <dbReference type="NCBI Taxonomy" id="2126942"/>
    <lineage>
        <taxon>Eukaryota</taxon>
        <taxon>Fungi</taxon>
        <taxon>Dikarya</taxon>
        <taxon>Basidiomycota</taxon>
        <taxon>Agaricomycotina</taxon>
        <taxon>Agaricomycetes</taxon>
        <taxon>Polyporales</taxon>
        <taxon>Fomitopsis</taxon>
    </lineage>
</organism>
<dbReference type="AlphaFoldDB" id="S8E1Z5"/>
<dbReference type="Pfam" id="PF20415">
    <property type="entry name" value="DUF6699"/>
    <property type="match status" value="1"/>
</dbReference>
<dbReference type="HOGENOM" id="CLU_066470_1_0_1"/>
<dbReference type="eggNOG" id="ENOG502SQEP">
    <property type="taxonomic scope" value="Eukaryota"/>
</dbReference>
<accession>S8E1Z5</accession>
<dbReference type="Proteomes" id="UP000015241">
    <property type="component" value="Unassembled WGS sequence"/>
</dbReference>
<evidence type="ECO:0000259" key="1">
    <source>
        <dbReference type="Pfam" id="PF20415"/>
    </source>
</evidence>
<proteinExistence type="predicted"/>
<evidence type="ECO:0000313" key="2">
    <source>
        <dbReference type="EMBL" id="EPS98767.1"/>
    </source>
</evidence>
<protein>
    <recommendedName>
        <fullName evidence="1">DUF6699 domain-containing protein</fullName>
    </recommendedName>
</protein>
<dbReference type="STRING" id="743788.S8E1Z5"/>
<sequence length="272" mass="30027">MPGSAPPPNPAPFPSPPIMYTPLPAMVPLTPMGALSPHLYPAPPAYPGHRRRSSDSNIATPAWAAGAVYPMYSSPWMYPAAAPPSHHLHPLLDGARNDSPLIAFDLSLHDFRVHRLSANGYPTSTGLTADDLAQPATHPGIRKMTITFDTIPQWPLTIEQERDRGGFLTIPFTSHDDVPITLGDILGKLHRHLQQRISQVDWKRLNPSEKVAVSKAYTRRCDTFQSVEHLERNQGVRRVDYLLGKNLFVGLVPAGSSQDGYEKVKLVTRSTR</sequence>
<dbReference type="OrthoDB" id="3251728at2759"/>
<keyword evidence="3" id="KW-1185">Reference proteome</keyword>
<dbReference type="InParanoid" id="S8E1Z5"/>
<evidence type="ECO:0000313" key="3">
    <source>
        <dbReference type="Proteomes" id="UP000015241"/>
    </source>
</evidence>
<dbReference type="EMBL" id="KE504162">
    <property type="protein sequence ID" value="EPS98767.1"/>
    <property type="molecule type" value="Genomic_DNA"/>
</dbReference>